<organism evidence="2 3">
    <name type="scientific">Sporisorium reilianum (strain SRZ2)</name>
    <name type="common">Maize head smut fungus</name>
    <dbReference type="NCBI Taxonomy" id="999809"/>
    <lineage>
        <taxon>Eukaryota</taxon>
        <taxon>Fungi</taxon>
        <taxon>Dikarya</taxon>
        <taxon>Basidiomycota</taxon>
        <taxon>Ustilaginomycotina</taxon>
        <taxon>Ustilaginomycetes</taxon>
        <taxon>Ustilaginales</taxon>
        <taxon>Ustilaginaceae</taxon>
        <taxon>Sporisorium</taxon>
    </lineage>
</organism>
<protein>
    <submittedName>
        <fullName evidence="2">Uncharacterized protein</fullName>
    </submittedName>
</protein>
<dbReference type="OrthoDB" id="10250120at2759"/>
<accession>E6ZZD8</accession>
<name>E6ZZD8_SPORE</name>
<dbReference type="eggNOG" id="KOG2911">
    <property type="taxonomic scope" value="Eukaryota"/>
</dbReference>
<evidence type="ECO:0000313" key="2">
    <source>
        <dbReference type="EMBL" id="CBQ72618.1"/>
    </source>
</evidence>
<dbReference type="PANTHER" id="PTHR22761:SF96">
    <property type="entry name" value="BCDNA.GH08385"/>
    <property type="match status" value="1"/>
</dbReference>
<gene>
    <name evidence="2" type="ORF">sr13299</name>
</gene>
<feature type="compositionally biased region" description="Low complexity" evidence="1">
    <location>
        <begin position="509"/>
        <end position="535"/>
    </location>
</feature>
<dbReference type="VEuPathDB" id="FungiDB:sr13299"/>
<feature type="compositionally biased region" description="Basic and acidic residues" evidence="1">
    <location>
        <begin position="455"/>
        <end position="507"/>
    </location>
</feature>
<dbReference type="AlphaFoldDB" id="E6ZZD8"/>
<dbReference type="GO" id="GO:0006900">
    <property type="term" value="P:vesicle budding from membrane"/>
    <property type="evidence" value="ECO:0007669"/>
    <property type="project" value="TreeGrafter"/>
</dbReference>
<dbReference type="Pfam" id="PF03357">
    <property type="entry name" value="Snf7"/>
    <property type="match status" value="1"/>
</dbReference>
<dbReference type="GO" id="GO:0032511">
    <property type="term" value="P:late endosome to vacuole transport via multivesicular body sorting pathway"/>
    <property type="evidence" value="ECO:0007669"/>
    <property type="project" value="TreeGrafter"/>
</dbReference>
<dbReference type="EMBL" id="FQ311470">
    <property type="protein sequence ID" value="CBQ72618.1"/>
    <property type="molecule type" value="Genomic_DNA"/>
</dbReference>
<evidence type="ECO:0000256" key="1">
    <source>
        <dbReference type="SAM" id="MobiDB-lite"/>
    </source>
</evidence>
<dbReference type="GO" id="GO:0009898">
    <property type="term" value="C:cytoplasmic side of plasma membrane"/>
    <property type="evidence" value="ECO:0007669"/>
    <property type="project" value="TreeGrafter"/>
</dbReference>
<proteinExistence type="predicted"/>
<feature type="region of interest" description="Disordered" evidence="1">
    <location>
        <begin position="455"/>
        <end position="535"/>
    </location>
</feature>
<evidence type="ECO:0000313" key="3">
    <source>
        <dbReference type="Proteomes" id="UP000008867"/>
    </source>
</evidence>
<dbReference type="PANTHER" id="PTHR22761">
    <property type="entry name" value="CHARGED MULTIVESICULAR BODY PROTEIN"/>
    <property type="match status" value="1"/>
</dbReference>
<dbReference type="Proteomes" id="UP000008867">
    <property type="component" value="Chromosome 5"/>
</dbReference>
<sequence>MTASTPPTGVAKYIATHPSFQDTRSPSSPLPALYADLSRQRKSNPAGYRASVEWWKDVLLDVTFAGLQFERDPPSSASTADATEASSNVDEVVDRTVFRLDEGTKARWTVAGVGRPLGLGTVVAELESERTLVPLAVYLKATTRVAGPAAGGGGLRQYVPTPRGVAAALLVAPARWAASQLVSLVAGSSGDDYSEDEQAFRVKRGDWVCFPLVQRLATTFLSAFYATHAAASPLACLMSPTEFHTHFTAVCRDHFHFTPSLRDTELILTFLARDHSPPLLIRDAALIKLSPSPSHPVGAITDEDRAVLTVKSTLRTLSLQITALEAQIAQRTAHIRTALPTSKPQAASHLRSRMALQTVLAKRVAVHENLSAVVRKIEQAKTDVEVMRAFRASEAVLRVLLGGEELRVENVERVMDGLAEVLGVQREVEEVMKGGVEGVDEDEVLAELRVLERDAREEEKEQKEKEEKQKQKEEQKEDKEKQKEELHKEKEKQKEHDDLQARFDRLRVAPSPLATPTPASSAQAQPNPSPSAIAE</sequence>
<dbReference type="HOGENOM" id="CLU_021165_1_0_1"/>
<reference evidence="2 3" key="1">
    <citation type="journal article" date="2010" name="Science">
        <title>Pathogenicity determinants in smut fungi revealed by genome comparison.</title>
        <authorList>
            <person name="Schirawski J."/>
            <person name="Mannhaupt G."/>
            <person name="Muench K."/>
            <person name="Brefort T."/>
            <person name="Schipper K."/>
            <person name="Doehlemann G."/>
            <person name="Di Stasio M."/>
            <person name="Roessel N."/>
            <person name="Mendoza-Mendoza A."/>
            <person name="Pester D."/>
            <person name="Mueller O."/>
            <person name="Winterberg B."/>
            <person name="Meyer E."/>
            <person name="Ghareeb H."/>
            <person name="Wollenberg T."/>
            <person name="Muensterkoetter M."/>
            <person name="Wong P."/>
            <person name="Walter M."/>
            <person name="Stukenbrock E."/>
            <person name="Gueldener U."/>
            <person name="Kahmann R."/>
        </authorList>
    </citation>
    <scope>NUCLEOTIDE SEQUENCE [LARGE SCALE GENOMIC DNA]</scope>
    <source>
        <strain evidence="3">SRZ2</strain>
    </source>
</reference>
<dbReference type="GO" id="GO:0000815">
    <property type="term" value="C:ESCRT III complex"/>
    <property type="evidence" value="ECO:0007669"/>
    <property type="project" value="TreeGrafter"/>
</dbReference>
<dbReference type="InterPro" id="IPR005024">
    <property type="entry name" value="Snf7_fam"/>
</dbReference>
<dbReference type="GO" id="GO:0005771">
    <property type="term" value="C:multivesicular body"/>
    <property type="evidence" value="ECO:0007669"/>
    <property type="project" value="TreeGrafter"/>
</dbReference>
<keyword evidence="3" id="KW-1185">Reference proteome</keyword>